<proteinExistence type="predicted"/>
<dbReference type="SUPFAM" id="SSF48452">
    <property type="entry name" value="TPR-like"/>
    <property type="match status" value="2"/>
</dbReference>
<dbReference type="SMART" id="SM00028">
    <property type="entry name" value="TPR"/>
    <property type="match status" value="5"/>
</dbReference>
<feature type="domain" description="CHAT" evidence="1">
    <location>
        <begin position="822"/>
        <end position="1107"/>
    </location>
</feature>
<evidence type="ECO:0000313" key="2">
    <source>
        <dbReference type="EMBL" id="KIJ30106.1"/>
    </source>
</evidence>
<dbReference type="InterPro" id="IPR019734">
    <property type="entry name" value="TPR_rpt"/>
</dbReference>
<dbReference type="AlphaFoldDB" id="A0A0C9UXK3"/>
<dbReference type="InterPro" id="IPR024983">
    <property type="entry name" value="CHAT_dom"/>
</dbReference>
<dbReference type="PANTHER" id="PTHR19959:SF119">
    <property type="entry name" value="FUNGAL LIPASE-LIKE DOMAIN-CONTAINING PROTEIN"/>
    <property type="match status" value="1"/>
</dbReference>
<dbReference type="SUPFAM" id="SSF81901">
    <property type="entry name" value="HCP-like"/>
    <property type="match status" value="1"/>
</dbReference>
<dbReference type="Pfam" id="PF12770">
    <property type="entry name" value="CHAT"/>
    <property type="match status" value="1"/>
</dbReference>
<keyword evidence="3" id="KW-1185">Reference proteome</keyword>
<dbReference type="PANTHER" id="PTHR19959">
    <property type="entry name" value="KINESIN LIGHT CHAIN"/>
    <property type="match status" value="1"/>
</dbReference>
<sequence length="1108" mass="123847">MQQQVLDILPNGHPNKTACLNNLGLSLRERFRFLGSVTDINVAISLQQQAIALTPNQHPNLPGYLSNLGNALHDRFKQLKEQTDLDQAIILQQRAVDITSSRDPGRGKLLNNIGNSLTSRFNVLGNQDDIDKAISFLQEATALTPFGHPDKARFLTSLGSSWEERFARLHNIPDIEEAITIHKQAVFLTTMNFSDRARKLTNLGNSLHQRFKHLHDLDDINNAIILQREAQLINLLPDGDPKKPGYLNCHALSLLYRFKHFRNLSDVIEAILIQQKAIELTSEGHVDRPGLLSNLGNSFRQRFEYLGDVVDIDSAIQAQRQAVELTEDVNQDKPSFISNLANSLSRRFEYLRERSDIDEAVAAQQYAVDLCPNGHNRKAIFYNSLGISLCIWFRQVKEHADIDRAITAHLNAMELIPKGGTEKTGLLFNLANSLLTRFDSLQELGDINKAISFCQRAVDLTPDIHASKAILLSSLGLMFSARFQLLQELTDLDKAISMQQQALNLIPDGHSDEALIYGNLAVSLSHRFDLLQKAEDMDKAIGAFRVATKSHAGNSVAQYTFALNWASLCLRAGNPSLSLEAYSAILEMIPQLAWVGHKVARRYSELSKIGSIVNKAAAVAISLGKENLALEWLEEGRNIVWQQILQLRNPADELRLRDPELADKLQVISFALEAVGSSSNDRRMQIIDLKTQSLNTEGDAQRHRALAAEYKTIINQIRQLEGFESFLRPKKLSELLPAASNGPVVVINMHSSRCDALVLQTFDSSQPVIHIPLPEFSFEKAKQLYFQKNTILHEQSTRYDRKLVTVTDSMTHGVSSLQSVLADLWICVVSPILEKIQKTLTKRDNDHLPHLTWCATGPLAFLPLHAAGIYGNDSLNHPKVKISDYFISSYCPTLSSLLRHPLKHDACKLHSNILIVSQPNTGQPLPGTIQEVQSIMKHAPPDHILHLNDKQATINMVLEEMEQHDWIHLACHGIQNIRDPLKSAFALSDGMLQLESLLGKSFHHAEVAFLSACQTATGDAHLPEEAIHLAAGMLTAGFRNVVGTMWSIKDKDAPLVADIFYSTLLQESRRKDGSLNVAYALHKAVEKLRETVGERSFERWVPFIHFGL</sequence>
<dbReference type="Gene3D" id="1.25.40.10">
    <property type="entry name" value="Tetratricopeptide repeat domain"/>
    <property type="match status" value="4"/>
</dbReference>
<dbReference type="InterPro" id="IPR011990">
    <property type="entry name" value="TPR-like_helical_dom_sf"/>
</dbReference>
<evidence type="ECO:0000313" key="3">
    <source>
        <dbReference type="Proteomes" id="UP000054279"/>
    </source>
</evidence>
<organism evidence="2 3">
    <name type="scientific">Sphaerobolus stellatus (strain SS14)</name>
    <dbReference type="NCBI Taxonomy" id="990650"/>
    <lineage>
        <taxon>Eukaryota</taxon>
        <taxon>Fungi</taxon>
        <taxon>Dikarya</taxon>
        <taxon>Basidiomycota</taxon>
        <taxon>Agaricomycotina</taxon>
        <taxon>Agaricomycetes</taxon>
        <taxon>Phallomycetidae</taxon>
        <taxon>Geastrales</taxon>
        <taxon>Sphaerobolaceae</taxon>
        <taxon>Sphaerobolus</taxon>
    </lineage>
</organism>
<dbReference type="HOGENOM" id="CLU_001305_0_1_1"/>
<gene>
    <name evidence="2" type="ORF">M422DRAFT_187563</name>
</gene>
<name>A0A0C9UXK3_SPHS4</name>
<evidence type="ECO:0000259" key="1">
    <source>
        <dbReference type="Pfam" id="PF12770"/>
    </source>
</evidence>
<accession>A0A0C9UXK3</accession>
<dbReference type="OrthoDB" id="9991317at2759"/>
<reference evidence="2 3" key="1">
    <citation type="submission" date="2014-06" db="EMBL/GenBank/DDBJ databases">
        <title>Evolutionary Origins and Diversification of the Mycorrhizal Mutualists.</title>
        <authorList>
            <consortium name="DOE Joint Genome Institute"/>
            <consortium name="Mycorrhizal Genomics Consortium"/>
            <person name="Kohler A."/>
            <person name="Kuo A."/>
            <person name="Nagy L.G."/>
            <person name="Floudas D."/>
            <person name="Copeland A."/>
            <person name="Barry K.W."/>
            <person name="Cichocki N."/>
            <person name="Veneault-Fourrey C."/>
            <person name="LaButti K."/>
            <person name="Lindquist E.A."/>
            <person name="Lipzen A."/>
            <person name="Lundell T."/>
            <person name="Morin E."/>
            <person name="Murat C."/>
            <person name="Riley R."/>
            <person name="Ohm R."/>
            <person name="Sun H."/>
            <person name="Tunlid A."/>
            <person name="Henrissat B."/>
            <person name="Grigoriev I.V."/>
            <person name="Hibbett D.S."/>
            <person name="Martin F."/>
        </authorList>
    </citation>
    <scope>NUCLEOTIDE SEQUENCE [LARGE SCALE GENOMIC DNA]</scope>
    <source>
        <strain evidence="2 3">SS14</strain>
    </source>
</reference>
<protein>
    <submittedName>
        <fullName evidence="2">Unplaced genomic scaffold SPHSTscaffold_193, whole genome shotgun sequence</fullName>
    </submittedName>
</protein>
<dbReference type="Proteomes" id="UP000054279">
    <property type="component" value="Unassembled WGS sequence"/>
</dbReference>
<dbReference type="EMBL" id="KN837268">
    <property type="protein sequence ID" value="KIJ30106.1"/>
    <property type="molecule type" value="Genomic_DNA"/>
</dbReference>